<accession>A0A7M1STP3</accession>
<sequence>MRVRKQVTVLGTLALVSASLAACGGENESSDEIVTLTYATPVVDEILETGERPLIEEFEAAHPGIEVEIEQTPFAEYNTKLTTEMRGGGGPDLGRVNHTDIQMYAAAGFLRPLDDLVADGTLATDRLISGLVDVGQVEGAQLTLPLTTDARVLYVNLGLLEEAGVNATPQTWDELLEAVQAFAGTDIYGYGFPTDNDYSLAYEAAGPYINTAGGDILDADGRPAASGNPGTADALTLLQDIVATGAVPPGLDNIPGDTLSQLFAQQELAMMLGGPWVRSQIESYSDDLVYGEDWITAPVPVQEAGDASSSAAGGWQIGMFEATEHPEEAAALLAWLTEPENLQALNVDEAFPPTTDGLEVAPWGEDEFYSAFAEVLPNAQVPITPVARVAEIAAAFESSLEPAVIQPGNSIEEALAAFDASAEEILQ</sequence>
<keyword evidence="3" id="KW-1185">Reference proteome</keyword>
<reference evidence="2 3" key="1">
    <citation type="submission" date="2020-10" db="EMBL/GenBank/DDBJ databases">
        <title>Haloactinobacterium sp. RN3S43, a bacterium isolated from saline soil.</title>
        <authorList>
            <person name="Sun J.-Q."/>
        </authorList>
    </citation>
    <scope>NUCLEOTIDE SEQUENCE [LARGE SCALE GENOMIC DNA]</scope>
    <source>
        <strain evidence="2 3">RN3S43</strain>
    </source>
</reference>
<dbReference type="Pfam" id="PF01547">
    <property type="entry name" value="SBP_bac_1"/>
    <property type="match status" value="1"/>
</dbReference>
<dbReference type="PROSITE" id="PS51257">
    <property type="entry name" value="PROKAR_LIPOPROTEIN"/>
    <property type="match status" value="1"/>
</dbReference>
<dbReference type="AlphaFoldDB" id="A0A7M1STP3"/>
<dbReference type="KEGG" id="halt:IM660_00465"/>
<feature type="chain" id="PRO_5032869841" evidence="1">
    <location>
        <begin position="22"/>
        <end position="427"/>
    </location>
</feature>
<evidence type="ECO:0000313" key="2">
    <source>
        <dbReference type="EMBL" id="QOR70831.1"/>
    </source>
</evidence>
<dbReference type="Proteomes" id="UP000593758">
    <property type="component" value="Chromosome"/>
</dbReference>
<dbReference type="InterPro" id="IPR050490">
    <property type="entry name" value="Bact_solute-bd_prot1"/>
</dbReference>
<evidence type="ECO:0000313" key="3">
    <source>
        <dbReference type="Proteomes" id="UP000593758"/>
    </source>
</evidence>
<dbReference type="Gene3D" id="3.40.190.10">
    <property type="entry name" value="Periplasmic binding protein-like II"/>
    <property type="match status" value="2"/>
</dbReference>
<feature type="signal peptide" evidence="1">
    <location>
        <begin position="1"/>
        <end position="21"/>
    </location>
</feature>
<dbReference type="SUPFAM" id="SSF53850">
    <property type="entry name" value="Periplasmic binding protein-like II"/>
    <property type="match status" value="1"/>
</dbReference>
<dbReference type="InterPro" id="IPR006059">
    <property type="entry name" value="SBP"/>
</dbReference>
<dbReference type="CDD" id="cd13585">
    <property type="entry name" value="PBP2_TMBP_like"/>
    <property type="match status" value="1"/>
</dbReference>
<protein>
    <submittedName>
        <fullName evidence="2">Sugar ABC transporter substrate-binding protein</fullName>
    </submittedName>
</protein>
<evidence type="ECO:0000256" key="1">
    <source>
        <dbReference type="SAM" id="SignalP"/>
    </source>
</evidence>
<dbReference type="PANTHER" id="PTHR43649:SF12">
    <property type="entry name" value="DIACETYLCHITOBIOSE BINDING PROTEIN DASA"/>
    <property type="match status" value="1"/>
</dbReference>
<name>A0A7M1STP3_9MICO</name>
<dbReference type="EMBL" id="CP063169">
    <property type="protein sequence ID" value="QOR70831.1"/>
    <property type="molecule type" value="Genomic_DNA"/>
</dbReference>
<proteinExistence type="predicted"/>
<gene>
    <name evidence="2" type="ORF">IM660_00465</name>
</gene>
<organism evidence="2 3">
    <name type="scientific">Ruania alkalisoli</name>
    <dbReference type="NCBI Taxonomy" id="2779775"/>
    <lineage>
        <taxon>Bacteria</taxon>
        <taxon>Bacillati</taxon>
        <taxon>Actinomycetota</taxon>
        <taxon>Actinomycetes</taxon>
        <taxon>Micrococcales</taxon>
        <taxon>Ruaniaceae</taxon>
        <taxon>Ruania</taxon>
    </lineage>
</organism>
<keyword evidence="1" id="KW-0732">Signal</keyword>
<dbReference type="PANTHER" id="PTHR43649">
    <property type="entry name" value="ARABINOSE-BINDING PROTEIN-RELATED"/>
    <property type="match status" value="1"/>
</dbReference>
<dbReference type="RefSeq" id="WP_193497503.1">
    <property type="nucleotide sequence ID" value="NZ_CP063169.1"/>
</dbReference>